<evidence type="ECO:0000256" key="5">
    <source>
        <dbReference type="ARBA" id="ARBA00022833"/>
    </source>
</evidence>
<feature type="transmembrane region" description="Helical" evidence="8">
    <location>
        <begin position="139"/>
        <end position="160"/>
    </location>
</feature>
<feature type="transmembrane region" description="Helical" evidence="8">
    <location>
        <begin position="31"/>
        <end position="50"/>
    </location>
</feature>
<evidence type="ECO:0000313" key="10">
    <source>
        <dbReference type="Proteomes" id="UP001530315"/>
    </source>
</evidence>
<proteinExistence type="inferred from homology"/>
<keyword evidence="3" id="KW-0645">Protease</keyword>
<dbReference type="EMBL" id="JALLAZ020000911">
    <property type="protein sequence ID" value="KAL3784960.1"/>
    <property type="molecule type" value="Genomic_DNA"/>
</dbReference>
<organism evidence="9 10">
    <name type="scientific">Stephanodiscus triporus</name>
    <dbReference type="NCBI Taxonomy" id="2934178"/>
    <lineage>
        <taxon>Eukaryota</taxon>
        <taxon>Sar</taxon>
        <taxon>Stramenopiles</taxon>
        <taxon>Ochrophyta</taxon>
        <taxon>Bacillariophyta</taxon>
        <taxon>Coscinodiscophyceae</taxon>
        <taxon>Thalassiosirophycidae</taxon>
        <taxon>Stephanodiscales</taxon>
        <taxon>Stephanodiscaceae</taxon>
        <taxon>Stephanodiscus</taxon>
    </lineage>
</organism>
<comment type="cofactor">
    <cofactor evidence="1">
        <name>Zn(2+)</name>
        <dbReference type="ChEBI" id="CHEBI:29105"/>
    </cofactor>
</comment>
<evidence type="ECO:0000256" key="1">
    <source>
        <dbReference type="ARBA" id="ARBA00001947"/>
    </source>
</evidence>
<feature type="transmembrane region" description="Helical" evidence="8">
    <location>
        <begin position="57"/>
        <end position="76"/>
    </location>
</feature>
<dbReference type="PANTHER" id="PTHR39188">
    <property type="entry name" value="MEMBRANE-ASSOCIATED ZINC METALLOPROTEASE M50B"/>
    <property type="match status" value="1"/>
</dbReference>
<evidence type="ECO:0008006" key="11">
    <source>
        <dbReference type="Google" id="ProtNLM"/>
    </source>
</evidence>
<keyword evidence="4" id="KW-0378">Hydrolase</keyword>
<keyword evidence="5" id="KW-0862">Zinc</keyword>
<sequence>MAQAASTTYCGLAQAVPLGSCVAGIPIKLHWSFFLLLLLELISSFLNFNVEGNKYPMLILLIVVLYGPVLLLTILVRARMGFDAFDNYYILYILGVHEFGHCLTTRKLGGTVDGILLWPLGGLSFLGPANALEGDLKVALAGPMTHIPMGFLWWAIYAAAKGPYRSLWPANGIFMNALSTPSGFFASLSAQALYMNIILFFFNLLIPGGSTNLISYSLFFSSIFHDNGIIQLDGGRVFAACLILKFNYKNVDAAKVTAITAMVISAGMVLYAIISFVASPYGFELFFGLVGCIVFYASHQLWTAAKLDDLCDHPIFGRKCYQDNIIRNLDDVENNDGEAPAAPPAQAQNDQDGPA</sequence>
<keyword evidence="8" id="KW-1133">Transmembrane helix</keyword>
<dbReference type="GO" id="GO:0006508">
    <property type="term" value="P:proteolysis"/>
    <property type="evidence" value="ECO:0007669"/>
    <property type="project" value="UniProtKB-KW"/>
</dbReference>
<comment type="similarity">
    <text evidence="2">Belongs to the peptidase M50B family.</text>
</comment>
<dbReference type="Proteomes" id="UP001530315">
    <property type="component" value="Unassembled WGS sequence"/>
</dbReference>
<evidence type="ECO:0000256" key="7">
    <source>
        <dbReference type="SAM" id="MobiDB-lite"/>
    </source>
</evidence>
<feature type="region of interest" description="Disordered" evidence="7">
    <location>
        <begin position="333"/>
        <end position="355"/>
    </location>
</feature>
<feature type="transmembrane region" description="Helical" evidence="8">
    <location>
        <begin position="253"/>
        <end position="274"/>
    </location>
</feature>
<protein>
    <recommendedName>
        <fullName evidence="11">Peptidase M50 domain-containing protein</fullName>
    </recommendedName>
</protein>
<feature type="transmembrane region" description="Helical" evidence="8">
    <location>
        <begin position="115"/>
        <end position="132"/>
    </location>
</feature>
<name>A0ABD3PA04_9STRA</name>
<evidence type="ECO:0000313" key="9">
    <source>
        <dbReference type="EMBL" id="KAL3784960.1"/>
    </source>
</evidence>
<keyword evidence="10" id="KW-1185">Reference proteome</keyword>
<evidence type="ECO:0000256" key="2">
    <source>
        <dbReference type="ARBA" id="ARBA00007931"/>
    </source>
</evidence>
<dbReference type="GO" id="GO:0008237">
    <property type="term" value="F:metallopeptidase activity"/>
    <property type="evidence" value="ECO:0007669"/>
    <property type="project" value="UniProtKB-KW"/>
</dbReference>
<comment type="caution">
    <text evidence="9">The sequence shown here is derived from an EMBL/GenBank/DDBJ whole genome shotgun (WGS) entry which is preliminary data.</text>
</comment>
<feature type="transmembrane region" description="Helical" evidence="8">
    <location>
        <begin position="280"/>
        <end position="297"/>
    </location>
</feature>
<gene>
    <name evidence="9" type="ORF">ACHAW5_010412</name>
</gene>
<evidence type="ECO:0000256" key="4">
    <source>
        <dbReference type="ARBA" id="ARBA00022801"/>
    </source>
</evidence>
<accession>A0ABD3PA04</accession>
<keyword evidence="8" id="KW-0472">Membrane</keyword>
<evidence type="ECO:0000256" key="8">
    <source>
        <dbReference type="SAM" id="Phobius"/>
    </source>
</evidence>
<reference evidence="9 10" key="1">
    <citation type="submission" date="2024-10" db="EMBL/GenBank/DDBJ databases">
        <title>Updated reference genomes for cyclostephanoid diatoms.</title>
        <authorList>
            <person name="Roberts W.R."/>
            <person name="Alverson A.J."/>
        </authorList>
    </citation>
    <scope>NUCLEOTIDE SEQUENCE [LARGE SCALE GENOMIC DNA]</scope>
    <source>
        <strain evidence="9 10">AJA276-08</strain>
    </source>
</reference>
<evidence type="ECO:0000256" key="3">
    <source>
        <dbReference type="ARBA" id="ARBA00022670"/>
    </source>
</evidence>
<evidence type="ECO:0000256" key="6">
    <source>
        <dbReference type="ARBA" id="ARBA00023049"/>
    </source>
</evidence>
<dbReference type="PANTHER" id="PTHR39188:SF3">
    <property type="entry name" value="STAGE IV SPORULATION PROTEIN FB"/>
    <property type="match status" value="1"/>
</dbReference>
<keyword evidence="8" id="KW-0812">Transmembrane</keyword>
<dbReference type="AlphaFoldDB" id="A0ABD3PA04"/>
<keyword evidence="6" id="KW-0482">Metalloprotease</keyword>